<dbReference type="PANTHER" id="PTHR13947:SF37">
    <property type="entry name" value="LD18367P"/>
    <property type="match status" value="1"/>
</dbReference>
<dbReference type="Proteomes" id="UP001501237">
    <property type="component" value="Unassembled WGS sequence"/>
</dbReference>
<proteinExistence type="predicted"/>
<dbReference type="CDD" id="cd04301">
    <property type="entry name" value="NAT_SF"/>
    <property type="match status" value="1"/>
</dbReference>
<dbReference type="InterPro" id="IPR000182">
    <property type="entry name" value="GNAT_dom"/>
</dbReference>
<feature type="domain" description="N-acetyltransferase" evidence="2">
    <location>
        <begin position="1"/>
        <end position="157"/>
    </location>
</feature>
<dbReference type="InterPro" id="IPR016181">
    <property type="entry name" value="Acyl_CoA_acyltransferase"/>
</dbReference>
<dbReference type="Gene3D" id="3.40.630.30">
    <property type="match status" value="1"/>
</dbReference>
<gene>
    <name evidence="3" type="ORF">GCM10010468_65310</name>
</gene>
<name>A0ABP6QKG5_9ACTN</name>
<dbReference type="PANTHER" id="PTHR13947">
    <property type="entry name" value="GNAT FAMILY N-ACETYLTRANSFERASE"/>
    <property type="match status" value="1"/>
</dbReference>
<dbReference type="Pfam" id="PF00583">
    <property type="entry name" value="Acetyltransf_1"/>
    <property type="match status" value="1"/>
</dbReference>
<evidence type="ECO:0000259" key="2">
    <source>
        <dbReference type="PROSITE" id="PS51186"/>
    </source>
</evidence>
<accession>A0ABP6QKG5</accession>
<keyword evidence="4" id="KW-1185">Reference proteome</keyword>
<organism evidence="3 4">
    <name type="scientific">Actinocorallia longicatena</name>
    <dbReference type="NCBI Taxonomy" id="111803"/>
    <lineage>
        <taxon>Bacteria</taxon>
        <taxon>Bacillati</taxon>
        <taxon>Actinomycetota</taxon>
        <taxon>Actinomycetes</taxon>
        <taxon>Streptosporangiales</taxon>
        <taxon>Thermomonosporaceae</taxon>
        <taxon>Actinocorallia</taxon>
    </lineage>
</organism>
<dbReference type="PROSITE" id="PS51186">
    <property type="entry name" value="GNAT"/>
    <property type="match status" value="1"/>
</dbReference>
<reference evidence="4" key="1">
    <citation type="journal article" date="2019" name="Int. J. Syst. Evol. Microbiol.">
        <title>The Global Catalogue of Microorganisms (GCM) 10K type strain sequencing project: providing services to taxonomists for standard genome sequencing and annotation.</title>
        <authorList>
            <consortium name="The Broad Institute Genomics Platform"/>
            <consortium name="The Broad Institute Genome Sequencing Center for Infectious Disease"/>
            <person name="Wu L."/>
            <person name="Ma J."/>
        </authorList>
    </citation>
    <scope>NUCLEOTIDE SEQUENCE [LARGE SCALE GENOMIC DNA]</scope>
    <source>
        <strain evidence="4">JCM 9377</strain>
    </source>
</reference>
<evidence type="ECO:0000313" key="3">
    <source>
        <dbReference type="EMBL" id="GAA3233002.1"/>
    </source>
</evidence>
<evidence type="ECO:0000256" key="1">
    <source>
        <dbReference type="ARBA" id="ARBA00022679"/>
    </source>
</evidence>
<comment type="caution">
    <text evidence="3">The sequence shown here is derived from an EMBL/GenBank/DDBJ whole genome shotgun (WGS) entry which is preliminary data.</text>
</comment>
<evidence type="ECO:0000313" key="4">
    <source>
        <dbReference type="Proteomes" id="UP001501237"/>
    </source>
</evidence>
<dbReference type="InterPro" id="IPR050769">
    <property type="entry name" value="NAT_camello-type"/>
</dbReference>
<protein>
    <submittedName>
        <fullName evidence="3">GNAT family N-acetyltransferase</fullName>
    </submittedName>
</protein>
<sequence>MIRKAVLGDEQALADLDWRTWAPDNSIAPKPVRGPHFFDRFHLPEHFLVGELDGRVVGYLRLIQPVLQPSGDHVRQIQGFAVDETARGRGIGRQLLEEACEETRRQGASRLTLRVLSVNTAARRLYEQVGFSVEGVLRGEFLIDGRYVDDVMMARTV</sequence>
<dbReference type="SUPFAM" id="SSF55729">
    <property type="entry name" value="Acyl-CoA N-acyltransferases (Nat)"/>
    <property type="match status" value="1"/>
</dbReference>
<keyword evidence="1" id="KW-0808">Transferase</keyword>
<dbReference type="EMBL" id="BAAAUV010000024">
    <property type="protein sequence ID" value="GAA3233002.1"/>
    <property type="molecule type" value="Genomic_DNA"/>
</dbReference>